<dbReference type="SUPFAM" id="SSF53448">
    <property type="entry name" value="Nucleotide-diphospho-sugar transferases"/>
    <property type="match status" value="1"/>
</dbReference>
<comment type="caution">
    <text evidence="1">The sequence shown here is derived from an EMBL/GenBank/DDBJ whole genome shotgun (WGS) entry which is preliminary data.</text>
</comment>
<dbReference type="PANTHER" id="PTHR42866:SF1">
    <property type="entry name" value="SPORE COAT POLYSACCHARIDE BIOSYNTHESIS PROTEIN SPSF"/>
    <property type="match status" value="1"/>
</dbReference>
<dbReference type="PANTHER" id="PTHR42866">
    <property type="entry name" value="3-DEOXY-MANNO-OCTULOSONATE CYTIDYLYLTRANSFERASE"/>
    <property type="match status" value="1"/>
</dbReference>
<organism evidence="1">
    <name type="scientific">marine sediment metagenome</name>
    <dbReference type="NCBI Taxonomy" id="412755"/>
    <lineage>
        <taxon>unclassified sequences</taxon>
        <taxon>metagenomes</taxon>
        <taxon>ecological metagenomes</taxon>
    </lineage>
</organism>
<dbReference type="AlphaFoldDB" id="X1RU51"/>
<proteinExistence type="predicted"/>
<evidence type="ECO:0008006" key="2">
    <source>
        <dbReference type="Google" id="ProtNLM"/>
    </source>
</evidence>
<evidence type="ECO:0000313" key="1">
    <source>
        <dbReference type="EMBL" id="GAI84198.1"/>
    </source>
</evidence>
<protein>
    <recommendedName>
        <fullName evidence="2">Acylneuraminate cytidylyltransferase</fullName>
    </recommendedName>
</protein>
<dbReference type="Gene3D" id="3.90.550.10">
    <property type="entry name" value="Spore Coat Polysaccharide Biosynthesis Protein SpsA, Chain A"/>
    <property type="match status" value="1"/>
</dbReference>
<accession>X1RU51</accession>
<gene>
    <name evidence="1" type="ORF">S12H4_17253</name>
</gene>
<reference evidence="1" key="1">
    <citation type="journal article" date="2014" name="Front. Microbiol.">
        <title>High frequency of phylogenetically diverse reductive dehalogenase-homologous genes in deep subseafloor sedimentary metagenomes.</title>
        <authorList>
            <person name="Kawai M."/>
            <person name="Futagami T."/>
            <person name="Toyoda A."/>
            <person name="Takaki Y."/>
            <person name="Nishi S."/>
            <person name="Hori S."/>
            <person name="Arai W."/>
            <person name="Tsubouchi T."/>
            <person name="Morono Y."/>
            <person name="Uchiyama I."/>
            <person name="Ito T."/>
            <person name="Fujiyama A."/>
            <person name="Inagaki F."/>
            <person name="Takami H."/>
        </authorList>
    </citation>
    <scope>NUCLEOTIDE SEQUENCE</scope>
    <source>
        <strain evidence="1">Expedition CK06-06</strain>
    </source>
</reference>
<dbReference type="EMBL" id="BARW01008416">
    <property type="protein sequence ID" value="GAI84198.1"/>
    <property type="molecule type" value="Genomic_DNA"/>
</dbReference>
<dbReference type="Pfam" id="PF02348">
    <property type="entry name" value="CTP_transf_3"/>
    <property type="match status" value="1"/>
</dbReference>
<sequence length="237" mass="27028">MISLKIGFLITARLKSSRLPLKIIKDLNGKTVIERIIDRAKEIQGISEIVLCTSPNPQDEPLINIAKKNNISYFLGDEDDVLQRLFDASILHDLGYFLGITADNPLFSIRYSNLIVEEIKKGEHDFIKIRGLPFGTATYGMNTKALETVCRIKTIVDTEIWGYLIDKPDIFDVITIKATGKLQRPKLRLTLDYEEDYKLINHVYTNIPFVTTLDLEKVIDYLNDHPEIAKKSMASKE</sequence>
<name>X1RU51_9ZZZZ</name>
<dbReference type="InterPro" id="IPR029044">
    <property type="entry name" value="Nucleotide-diphossugar_trans"/>
</dbReference>
<dbReference type="InterPro" id="IPR003329">
    <property type="entry name" value="Cytidylyl_trans"/>
</dbReference>
<dbReference type="GO" id="GO:0005829">
    <property type="term" value="C:cytosol"/>
    <property type="evidence" value="ECO:0007669"/>
    <property type="project" value="TreeGrafter"/>
</dbReference>